<feature type="region of interest" description="Disordered" evidence="1">
    <location>
        <begin position="150"/>
        <end position="175"/>
    </location>
</feature>
<sequence>MVQNPSRRLIRGSGISLYGGVLRPRIECRFQRLLIQKASGVVETATVSVEAGSGGDDPPWNSLGMAMGRPARDYDKWLVEADIVEGDDGNWGLLVRELEENLLEDAGENLVPAPVVANGGLLVDQAMAEPSVLVQEKDAKIRDAEILSGKRQNSPMTSELSTGKMNSQAPGWNKRQAKEQEERDAEIAKKYQGEIQLKALQDEQRDNQIAKMYQELYDQNATDEQVARAAEVVNVGGPIDDVSTEPSQACEQVPIPTPVVNVGGVVHNVSSESIPGGAGQQVIRIVSTPSSSKVSLHKRVLKRQKRSRKPPPADGVHDAGSSKMSAEAQIYAADTCAIVGKETSPPTSEFFTGKLNPRRLDRIKGQLRIGAAAPSRAPCPSRLSAFEKAVRGYADNPLDNVITPTLGTSFDSLREAYDFYNL</sequence>
<dbReference type="EnsemblPlants" id="EMT33673">
    <property type="protein sequence ID" value="EMT33673"/>
    <property type="gene ID" value="F775_23887"/>
</dbReference>
<feature type="compositionally biased region" description="Basic residues" evidence="1">
    <location>
        <begin position="295"/>
        <end position="309"/>
    </location>
</feature>
<evidence type="ECO:0000256" key="1">
    <source>
        <dbReference type="SAM" id="MobiDB-lite"/>
    </source>
</evidence>
<feature type="region of interest" description="Disordered" evidence="1">
    <location>
        <begin position="294"/>
        <end position="322"/>
    </location>
</feature>
<dbReference type="AlphaFoldDB" id="N1R4K7"/>
<protein>
    <submittedName>
        <fullName evidence="2">Uncharacterized protein</fullName>
    </submittedName>
</protein>
<accession>N1R4K7</accession>
<evidence type="ECO:0000313" key="2">
    <source>
        <dbReference type="EnsemblPlants" id="EMT33673"/>
    </source>
</evidence>
<feature type="compositionally biased region" description="Polar residues" evidence="1">
    <location>
        <begin position="150"/>
        <end position="170"/>
    </location>
</feature>
<name>N1R4K7_AEGTA</name>
<organism evidence="2">
    <name type="scientific">Aegilops tauschii</name>
    <name type="common">Tausch's goatgrass</name>
    <name type="synonym">Aegilops squarrosa</name>
    <dbReference type="NCBI Taxonomy" id="37682"/>
    <lineage>
        <taxon>Eukaryota</taxon>
        <taxon>Viridiplantae</taxon>
        <taxon>Streptophyta</taxon>
        <taxon>Embryophyta</taxon>
        <taxon>Tracheophyta</taxon>
        <taxon>Spermatophyta</taxon>
        <taxon>Magnoliopsida</taxon>
        <taxon>Liliopsida</taxon>
        <taxon>Poales</taxon>
        <taxon>Poaceae</taxon>
        <taxon>BOP clade</taxon>
        <taxon>Pooideae</taxon>
        <taxon>Triticodae</taxon>
        <taxon>Triticeae</taxon>
        <taxon>Triticinae</taxon>
        <taxon>Aegilops</taxon>
    </lineage>
</organism>
<reference evidence="2" key="1">
    <citation type="submission" date="2015-06" db="UniProtKB">
        <authorList>
            <consortium name="EnsemblPlants"/>
        </authorList>
    </citation>
    <scope>IDENTIFICATION</scope>
</reference>
<proteinExistence type="predicted"/>